<dbReference type="OrthoDB" id="157052at2"/>
<evidence type="ECO:0000313" key="1">
    <source>
        <dbReference type="EMBL" id="GEC19968.1"/>
    </source>
</evidence>
<dbReference type="Proteomes" id="UP000320338">
    <property type="component" value="Unassembled WGS sequence"/>
</dbReference>
<dbReference type="RefSeq" id="WP_141278495.1">
    <property type="nucleotide sequence ID" value="NZ_BAAARZ010000004.1"/>
</dbReference>
<protein>
    <recommendedName>
        <fullName evidence="3">SalK</fullName>
    </recommendedName>
</protein>
<dbReference type="InterPro" id="IPR054058">
    <property type="entry name" value="HTH_67"/>
</dbReference>
<reference evidence="1 2" key="1">
    <citation type="submission" date="2019-06" db="EMBL/GenBank/DDBJ databases">
        <title>Whole genome shotgun sequence of Pseudonocardia hydrocarbonoxydans NBRC 14498.</title>
        <authorList>
            <person name="Hosoyama A."/>
            <person name="Uohara A."/>
            <person name="Ohji S."/>
            <person name="Ichikawa N."/>
        </authorList>
    </citation>
    <scope>NUCLEOTIDE SEQUENCE [LARGE SCALE GENOMIC DNA]</scope>
    <source>
        <strain evidence="1 2">NBRC 14498</strain>
    </source>
</reference>
<dbReference type="Pfam" id="PF21863">
    <property type="entry name" value="HTH_67"/>
    <property type="match status" value="1"/>
</dbReference>
<evidence type="ECO:0000313" key="2">
    <source>
        <dbReference type="Proteomes" id="UP000320338"/>
    </source>
</evidence>
<keyword evidence="2" id="KW-1185">Reference proteome</keyword>
<dbReference type="NCBIfam" id="NF047719">
    <property type="entry name" value="SCO6745_fam_HTH"/>
    <property type="match status" value="1"/>
</dbReference>
<proteinExistence type="predicted"/>
<dbReference type="EMBL" id="BJNG01000016">
    <property type="protein sequence ID" value="GEC19968.1"/>
    <property type="molecule type" value="Genomic_DNA"/>
</dbReference>
<organism evidence="1 2">
    <name type="scientific">Pseudonocardia hydrocarbonoxydans</name>
    <dbReference type="NCBI Taxonomy" id="76726"/>
    <lineage>
        <taxon>Bacteria</taxon>
        <taxon>Bacillati</taxon>
        <taxon>Actinomycetota</taxon>
        <taxon>Actinomycetes</taxon>
        <taxon>Pseudonocardiales</taxon>
        <taxon>Pseudonocardiaceae</taxon>
        <taxon>Pseudonocardia</taxon>
    </lineage>
</organism>
<accession>A0A4Y3WNA1</accession>
<dbReference type="AlphaFoldDB" id="A0A4Y3WNA1"/>
<name>A0A4Y3WNA1_9PSEU</name>
<comment type="caution">
    <text evidence="1">The sequence shown here is derived from an EMBL/GenBank/DDBJ whole genome shotgun (WGS) entry which is preliminary data.</text>
</comment>
<evidence type="ECO:0008006" key="3">
    <source>
        <dbReference type="Google" id="ProtNLM"/>
    </source>
</evidence>
<sequence length="303" mass="31537">MDYAAALDTFFTEPPDSTAAVAAPSPTPARVLRDALEPVAMHGVWSERVNRALAARGHDFLTGYVTGRAAPLGEVPSSVVAATFAVFEPNVVDALWTAGRALVPLPELIALRDAEAAASLRAVLGDAAEPEVARVAGILEDAVAGLDGTGRVLFSALRSQPRLPDAFGRLWRAADLVREHRGDGHVAACIAAGLDPVRMGVLMEVWLGYPVGEYSGTRAWPDEAAAAGVARLEADGLIADGAITERGRAVRDAIEAATDASQEALVAALGADLEPVAAVVAGWSEQCVQARQFPPDPRKRAAG</sequence>
<gene>
    <name evidence="1" type="ORF">PHY01_22510</name>
</gene>